<geneLocation type="plasmid" evidence="7">
    <name>unnamed1</name>
</geneLocation>
<dbReference type="NCBIfam" id="TIGR03874">
    <property type="entry name" value="4cys_cytochr"/>
    <property type="match status" value="1"/>
</dbReference>
<evidence type="ECO:0000259" key="6">
    <source>
        <dbReference type="PROSITE" id="PS51007"/>
    </source>
</evidence>
<dbReference type="InterPro" id="IPR036909">
    <property type="entry name" value="Cyt_c-like_dom_sf"/>
</dbReference>
<keyword evidence="7" id="KW-0614">Plasmid</keyword>
<gene>
    <name evidence="7" type="ORF">BB934_29495</name>
</gene>
<dbReference type="Gene3D" id="1.10.760.10">
    <property type="entry name" value="Cytochrome c-like domain"/>
    <property type="match status" value="1"/>
</dbReference>
<keyword evidence="1 4" id="KW-0349">Heme</keyword>
<dbReference type="SUPFAM" id="SSF46626">
    <property type="entry name" value="Cytochrome c"/>
    <property type="match status" value="1"/>
</dbReference>
<sequence length="161" mass="17743">MLIACWVTFQAAAQAVRDEDGRYYAENGEPTYHIAQGGQVDWYTFNGYRRYHAACHMCHGPSGEGSMIAPPLLAPLKAMDYAGFQDIVIHGLRTVGPAQQRVMRAMGEDQNVVCNLPDIFVYLKARADGALGQLRPDNHQPKPAAAALNEAACREASRPRR</sequence>
<accession>A0A1B2ETD2</accession>
<evidence type="ECO:0000256" key="3">
    <source>
        <dbReference type="ARBA" id="ARBA00023004"/>
    </source>
</evidence>
<dbReference type="InterPro" id="IPR009056">
    <property type="entry name" value="Cyt_c-like_dom"/>
</dbReference>
<organism evidence="7">
    <name type="scientific">Microvirga ossetica</name>
    <dbReference type="NCBI Taxonomy" id="1882682"/>
    <lineage>
        <taxon>Bacteria</taxon>
        <taxon>Pseudomonadati</taxon>
        <taxon>Pseudomonadota</taxon>
        <taxon>Alphaproteobacteria</taxon>
        <taxon>Hyphomicrobiales</taxon>
        <taxon>Methylobacteriaceae</taxon>
        <taxon>Microvirga</taxon>
    </lineage>
</organism>
<keyword evidence="3 4" id="KW-0408">Iron</keyword>
<keyword evidence="2 4" id="KW-0479">Metal-binding</keyword>
<feature type="region of interest" description="Disordered" evidence="5">
    <location>
        <begin position="133"/>
        <end position="161"/>
    </location>
</feature>
<evidence type="ECO:0000256" key="4">
    <source>
        <dbReference type="PROSITE-ProRule" id="PRU00433"/>
    </source>
</evidence>
<name>A0A1B2ETD2_9HYPH</name>
<dbReference type="GO" id="GO:0046872">
    <property type="term" value="F:metal ion binding"/>
    <property type="evidence" value="ECO:0007669"/>
    <property type="project" value="UniProtKB-KW"/>
</dbReference>
<protein>
    <submittedName>
        <fullName evidence="7">C-type cytochrome, methanol metabolism-related</fullName>
    </submittedName>
</protein>
<dbReference type="InterPro" id="IPR022411">
    <property type="entry name" value="C-typ_cyt_methanol_metab-rel"/>
</dbReference>
<evidence type="ECO:0000313" key="7">
    <source>
        <dbReference type="EMBL" id="ANY83234.1"/>
    </source>
</evidence>
<proteinExistence type="predicted"/>
<evidence type="ECO:0000256" key="2">
    <source>
        <dbReference type="ARBA" id="ARBA00022723"/>
    </source>
</evidence>
<dbReference type="GO" id="GO:0009055">
    <property type="term" value="F:electron transfer activity"/>
    <property type="evidence" value="ECO:0007669"/>
    <property type="project" value="InterPro"/>
</dbReference>
<dbReference type="PROSITE" id="PS51007">
    <property type="entry name" value="CYTC"/>
    <property type="match status" value="1"/>
</dbReference>
<feature type="compositionally biased region" description="Basic and acidic residues" evidence="5">
    <location>
        <begin position="152"/>
        <end position="161"/>
    </location>
</feature>
<dbReference type="KEGG" id="moc:BB934_29495"/>
<dbReference type="GO" id="GO:0020037">
    <property type="term" value="F:heme binding"/>
    <property type="evidence" value="ECO:0007669"/>
    <property type="project" value="InterPro"/>
</dbReference>
<dbReference type="EMBL" id="CP016617">
    <property type="protein sequence ID" value="ANY83234.1"/>
    <property type="molecule type" value="Genomic_DNA"/>
</dbReference>
<evidence type="ECO:0000256" key="1">
    <source>
        <dbReference type="ARBA" id="ARBA00022617"/>
    </source>
</evidence>
<reference evidence="7" key="1">
    <citation type="submission" date="2016-07" db="EMBL/GenBank/DDBJ databases">
        <title>Microvirga ossetica sp. nov. a new species of rhizobia isolated from root nodules of the legume species Vicia alpestris Steven originated from North Ossetia region in the Caucasus.</title>
        <authorList>
            <person name="Safronova V.I."/>
            <person name="Kuznetsova I.G."/>
            <person name="Sazanova A.L."/>
            <person name="Belimov A."/>
            <person name="Andronov E."/>
            <person name="Osledkin Y.S."/>
            <person name="Onishchuk O.P."/>
            <person name="Kurchak O.N."/>
            <person name="Shaposhnikov A.I."/>
            <person name="Willems A."/>
            <person name="Tikhonovich I.A."/>
        </authorList>
    </citation>
    <scope>NUCLEOTIDE SEQUENCE [LARGE SCALE GENOMIC DNA]</scope>
    <source>
        <strain evidence="7">V5/3M</strain>
        <plasmid evidence="7">unnamed1</plasmid>
    </source>
</reference>
<feature type="domain" description="Cytochrome c" evidence="6">
    <location>
        <begin position="23"/>
        <end position="127"/>
    </location>
</feature>
<dbReference type="AlphaFoldDB" id="A0A1B2ETD2"/>
<evidence type="ECO:0000256" key="5">
    <source>
        <dbReference type="SAM" id="MobiDB-lite"/>
    </source>
</evidence>